<gene>
    <name evidence="2" type="ORF">ACFQ5N_01815</name>
</gene>
<accession>A0ABW3WJF8</accession>
<reference evidence="3" key="1">
    <citation type="journal article" date="2019" name="Int. J. Syst. Evol. Microbiol.">
        <title>The Global Catalogue of Microorganisms (GCM) 10K type strain sequencing project: providing services to taxonomists for standard genome sequencing and annotation.</title>
        <authorList>
            <consortium name="The Broad Institute Genomics Platform"/>
            <consortium name="The Broad Institute Genome Sequencing Center for Infectious Disease"/>
            <person name="Wu L."/>
            <person name="Ma J."/>
        </authorList>
    </citation>
    <scope>NUCLEOTIDE SEQUENCE [LARGE SCALE GENOMIC DNA]</scope>
    <source>
        <strain evidence="3">CCUG 62221</strain>
    </source>
</reference>
<dbReference type="RefSeq" id="WP_386807222.1">
    <property type="nucleotide sequence ID" value="NZ_JBHTMV010000002.1"/>
</dbReference>
<dbReference type="Gene3D" id="2.120.10.30">
    <property type="entry name" value="TolB, C-terminal domain"/>
    <property type="match status" value="1"/>
</dbReference>
<dbReference type="EMBL" id="JBHTMV010000002">
    <property type="protein sequence ID" value="MFD1292559.1"/>
    <property type="molecule type" value="Genomic_DNA"/>
</dbReference>
<proteinExistence type="predicted"/>
<evidence type="ECO:0000313" key="3">
    <source>
        <dbReference type="Proteomes" id="UP001597241"/>
    </source>
</evidence>
<dbReference type="SUPFAM" id="SSF50956">
    <property type="entry name" value="Thermostable phytase (3-phytase)"/>
    <property type="match status" value="1"/>
</dbReference>
<dbReference type="Proteomes" id="UP001597241">
    <property type="component" value="Unassembled WGS sequence"/>
</dbReference>
<keyword evidence="3" id="KW-1185">Reference proteome</keyword>
<sequence length="355" mass="39715">MKKYFYIALISLTVINCKEEKVQKNNMETKPVVSIIADFETDPVSKTDDAADDACIWVNKDDVTKSTIIGTNKQEGLIVYNLQGKELFNYPVGRVNNVDLRDGFLFKGNKITVVSASNRTNNTITLHMVNSSTGELIDIAKRPIKSSVNEVYGLGMYKSNKTNKFYVIVNSKDGEVEQWELFEDDGYVDAKMVREFNVGGQTEGVVCDDYYGRLYIGEEENALWRYNAEPNNGNSRIKIISTTDLNMKEDFEGVTIYDAGRGKGYVILSSQGNNSYAVFDRKSNSYKGSFSLINGDSIDGTYDTDGIDVSSVNFGGNYSKGFFVAQDGANTKGKDTLNQNFKIVNWKKIEEKLNL</sequence>
<feature type="domain" description="BPP" evidence="1">
    <location>
        <begin position="25"/>
        <end position="353"/>
    </location>
</feature>
<protein>
    <submittedName>
        <fullName evidence="2">Phytase</fullName>
    </submittedName>
</protein>
<name>A0ABW3WJF8_9FLAO</name>
<dbReference type="InterPro" id="IPR011042">
    <property type="entry name" value="6-blade_b-propeller_TolB-like"/>
</dbReference>
<comment type="caution">
    <text evidence="2">The sequence shown here is derived from an EMBL/GenBank/DDBJ whole genome shotgun (WGS) entry which is preliminary data.</text>
</comment>
<evidence type="ECO:0000313" key="2">
    <source>
        <dbReference type="EMBL" id="MFD1292559.1"/>
    </source>
</evidence>
<evidence type="ECO:0000259" key="1">
    <source>
        <dbReference type="PROSITE" id="PS51662"/>
    </source>
</evidence>
<dbReference type="PROSITE" id="PS51662">
    <property type="entry name" value="BP_PHYTASE"/>
    <property type="match status" value="1"/>
</dbReference>
<dbReference type="Pfam" id="PF02333">
    <property type="entry name" value="Phytase"/>
    <property type="match status" value="1"/>
</dbReference>
<dbReference type="InterPro" id="IPR003431">
    <property type="entry name" value="B-propeller_Phytase"/>
</dbReference>
<organism evidence="2 3">
    <name type="scientific">Lutibacter holmesii</name>
    <dbReference type="NCBI Taxonomy" id="1137985"/>
    <lineage>
        <taxon>Bacteria</taxon>
        <taxon>Pseudomonadati</taxon>
        <taxon>Bacteroidota</taxon>
        <taxon>Flavobacteriia</taxon>
        <taxon>Flavobacteriales</taxon>
        <taxon>Flavobacteriaceae</taxon>
        <taxon>Lutibacter</taxon>
    </lineage>
</organism>